<dbReference type="AlphaFoldDB" id="A0A1W0X8K3"/>
<dbReference type="PANTHER" id="PTHR23282:SF101">
    <property type="entry name" value="MAM DOMAIN-CONTAINING PROTEIN"/>
    <property type="match status" value="1"/>
</dbReference>
<dbReference type="InterPro" id="IPR000998">
    <property type="entry name" value="MAM_dom"/>
</dbReference>
<protein>
    <recommendedName>
        <fullName evidence="4">MAM domain-containing protein</fullName>
    </recommendedName>
</protein>
<dbReference type="EMBL" id="MTYJ01000010">
    <property type="protein sequence ID" value="OQV23710.1"/>
    <property type="molecule type" value="Genomic_DNA"/>
</dbReference>
<evidence type="ECO:0000256" key="2">
    <source>
        <dbReference type="SAM" id="Phobius"/>
    </source>
</evidence>
<feature type="compositionally biased region" description="Pro residues" evidence="1">
    <location>
        <begin position="693"/>
        <end position="705"/>
    </location>
</feature>
<comment type="caution">
    <text evidence="5">The sequence shown here is derived from an EMBL/GenBank/DDBJ whole genome shotgun (WGS) entry which is preliminary data.</text>
</comment>
<dbReference type="PANTHER" id="PTHR23282">
    <property type="entry name" value="APICAL ENDOSOMAL GLYCOPROTEIN PRECURSOR"/>
    <property type="match status" value="1"/>
</dbReference>
<feature type="signal peptide" evidence="3">
    <location>
        <begin position="1"/>
        <end position="20"/>
    </location>
</feature>
<accession>A0A1W0X8K3</accession>
<dbReference type="Proteomes" id="UP000192578">
    <property type="component" value="Unassembled WGS sequence"/>
</dbReference>
<dbReference type="PROSITE" id="PS50060">
    <property type="entry name" value="MAM_2"/>
    <property type="match status" value="2"/>
</dbReference>
<evidence type="ECO:0000313" key="6">
    <source>
        <dbReference type="Proteomes" id="UP000192578"/>
    </source>
</evidence>
<dbReference type="CDD" id="cd06263">
    <property type="entry name" value="MAM"/>
    <property type="match status" value="1"/>
</dbReference>
<dbReference type="InterPro" id="IPR013320">
    <property type="entry name" value="ConA-like_dom_sf"/>
</dbReference>
<feature type="chain" id="PRO_5012754562" description="MAM domain-containing protein" evidence="3">
    <location>
        <begin position="21"/>
        <end position="705"/>
    </location>
</feature>
<feature type="compositionally biased region" description="Polar residues" evidence="1">
    <location>
        <begin position="560"/>
        <end position="575"/>
    </location>
</feature>
<feature type="domain" description="MAM" evidence="4">
    <location>
        <begin position="37"/>
        <end position="92"/>
    </location>
</feature>
<feature type="compositionally biased region" description="Low complexity" evidence="1">
    <location>
        <begin position="516"/>
        <end position="554"/>
    </location>
</feature>
<keyword evidence="2" id="KW-1133">Transmembrane helix</keyword>
<dbReference type="Gene3D" id="2.60.120.200">
    <property type="match status" value="2"/>
</dbReference>
<proteinExistence type="predicted"/>
<feature type="domain" description="MAM" evidence="4">
    <location>
        <begin position="300"/>
        <end position="377"/>
    </location>
</feature>
<reference evidence="6" key="1">
    <citation type="submission" date="2017-01" db="EMBL/GenBank/DDBJ databases">
        <title>Comparative genomics of anhydrobiosis in the tardigrade Hypsibius dujardini.</title>
        <authorList>
            <person name="Yoshida Y."/>
            <person name="Koutsovoulos G."/>
            <person name="Laetsch D."/>
            <person name="Stevens L."/>
            <person name="Kumar S."/>
            <person name="Horikawa D."/>
            <person name="Ishino K."/>
            <person name="Komine S."/>
            <person name="Tomita M."/>
            <person name="Blaxter M."/>
            <person name="Arakawa K."/>
        </authorList>
    </citation>
    <scope>NUCLEOTIDE SEQUENCE [LARGE SCALE GENOMIC DNA]</scope>
    <source>
        <strain evidence="6">Z151</strain>
    </source>
</reference>
<feature type="region of interest" description="Disordered" evidence="1">
    <location>
        <begin position="680"/>
        <end position="705"/>
    </location>
</feature>
<keyword evidence="3" id="KW-0732">Signal</keyword>
<keyword evidence="6" id="KW-1185">Reference proteome</keyword>
<dbReference type="Pfam" id="PF00629">
    <property type="entry name" value="MAM"/>
    <property type="match status" value="1"/>
</dbReference>
<keyword evidence="2" id="KW-0472">Membrane</keyword>
<organism evidence="5 6">
    <name type="scientific">Hypsibius exemplaris</name>
    <name type="common">Freshwater tardigrade</name>
    <dbReference type="NCBI Taxonomy" id="2072580"/>
    <lineage>
        <taxon>Eukaryota</taxon>
        <taxon>Metazoa</taxon>
        <taxon>Ecdysozoa</taxon>
        <taxon>Tardigrada</taxon>
        <taxon>Eutardigrada</taxon>
        <taxon>Parachela</taxon>
        <taxon>Hypsibioidea</taxon>
        <taxon>Hypsibiidae</taxon>
        <taxon>Hypsibius</taxon>
    </lineage>
</organism>
<evidence type="ECO:0000256" key="3">
    <source>
        <dbReference type="SAM" id="SignalP"/>
    </source>
</evidence>
<gene>
    <name evidence="5" type="ORF">BV898_02446</name>
</gene>
<dbReference type="GO" id="GO:0016020">
    <property type="term" value="C:membrane"/>
    <property type="evidence" value="ECO:0007669"/>
    <property type="project" value="InterPro"/>
</dbReference>
<name>A0A1W0X8K3_HYPEX</name>
<evidence type="ECO:0000259" key="4">
    <source>
        <dbReference type="PROSITE" id="PS50060"/>
    </source>
</evidence>
<sequence length="705" mass="77733">MQWCGITFTLASLAPYRVTSQHPATGGYNYGSMGLATTCDFEFSMCGWTQEMTPIDQLDWRRNRGSGGSGWYRIQGDHTPGKDAFGFYLYLDGADFRRPSPPVDPDNVDPPEPDELLAAQTGIASRSFARRPSVGPLHLPPTFPSQPPLKSPVKLKAAFLLSPPVAAYLYGQNYASQLSSYNSQHQNRYGGAAPLSTSYNTYRQPNQPIDYGGTNGPAPSMDTNSDVKPYDLPGYNYAYSDPVYPVPAAPAPPNYSQQGFASYPTNTLGANNPAYPRNMDVQPHAQLIGPRVESPINLTLKFWYHMRGSSVGRLTVYKKVLARPDQIIWERTGQQSFEWLEAQVVIERGTFQLMFEATINPRAPPHGGYIGLDDILLEREADLPILLRSQNMWPSPESRFLDPPTFRHYQTPSSDHAPQQQGIIPLPNGPTNRETVLRIGGQTGGTELGHPTYPLGQNARPPMPTMQYPPVRTTPKPMDETSTHNWIISSDGERLYPKYSTTTTIMPQTSEDKSDAPAPSTTSSSTTTATKPIIIWTTTTTTPTPETTQATPSPSLIDLNDSSQNSLSISGTQDRGTMKRRPEYTVPPEFLPVPKSITSENPMRKYLDLEMLGMDPTEVSAVIQPADGINKTKLFAVVASCFGAAGLVVLIAFLIKRGPCGFYSLVPCLNERAVPQLRSESVRTSVHRRPPRRPAPPPPRPARRH</sequence>
<dbReference type="OrthoDB" id="412155at2759"/>
<dbReference type="SMART" id="SM00137">
    <property type="entry name" value="MAM"/>
    <property type="match status" value="1"/>
</dbReference>
<keyword evidence="2" id="KW-0812">Transmembrane</keyword>
<dbReference type="SUPFAM" id="SSF49899">
    <property type="entry name" value="Concanavalin A-like lectins/glucanases"/>
    <property type="match status" value="2"/>
</dbReference>
<evidence type="ECO:0000313" key="5">
    <source>
        <dbReference type="EMBL" id="OQV23710.1"/>
    </source>
</evidence>
<evidence type="ECO:0000256" key="1">
    <source>
        <dbReference type="SAM" id="MobiDB-lite"/>
    </source>
</evidence>
<feature type="region of interest" description="Disordered" evidence="1">
    <location>
        <begin position="444"/>
        <end position="463"/>
    </location>
</feature>
<feature type="region of interest" description="Disordered" evidence="1">
    <location>
        <begin position="502"/>
        <end position="587"/>
    </location>
</feature>
<dbReference type="InterPro" id="IPR051560">
    <property type="entry name" value="MAM_domain-containing"/>
</dbReference>
<feature type="transmembrane region" description="Helical" evidence="2">
    <location>
        <begin position="634"/>
        <end position="655"/>
    </location>
</feature>